<gene>
    <name evidence="1" type="ORF">BTCBT_007114</name>
</gene>
<proteinExistence type="predicted"/>
<protein>
    <submittedName>
        <fullName evidence="1">Uncharacterized protein</fullName>
    </submittedName>
</protein>
<sequence>MLECVIERNDGSIEKVVWDASGKWGKTVWNAAGEVIEKVGDLFPDLDWPPDWWPF</sequence>
<name>A0AAN4KLP7_BACTU</name>
<evidence type="ECO:0000313" key="1">
    <source>
        <dbReference type="EMBL" id="ERH96754.1"/>
    </source>
</evidence>
<evidence type="ECO:0000313" key="2">
    <source>
        <dbReference type="Proteomes" id="UP000013487"/>
    </source>
</evidence>
<dbReference type="AlphaFoldDB" id="A0AAN4KLP7"/>
<dbReference type="EMBL" id="ARXZ02000063">
    <property type="protein sequence ID" value="ERH96754.1"/>
    <property type="molecule type" value="Genomic_DNA"/>
</dbReference>
<organism evidence="1 2">
    <name type="scientific">Bacillus thuringiensis T01-328</name>
    <dbReference type="NCBI Taxonomy" id="1324966"/>
    <lineage>
        <taxon>Bacteria</taxon>
        <taxon>Bacillati</taxon>
        <taxon>Bacillota</taxon>
        <taxon>Bacilli</taxon>
        <taxon>Bacillales</taxon>
        <taxon>Bacillaceae</taxon>
        <taxon>Bacillus</taxon>
        <taxon>Bacillus cereus group</taxon>
    </lineage>
</organism>
<dbReference type="Proteomes" id="UP000013487">
    <property type="component" value="Unassembled WGS sequence"/>
</dbReference>
<reference evidence="1 2" key="1">
    <citation type="journal article" date="2013" name="Genome Announc.">
        <title>Draft Genome Sequence of Bacillus thuringiensis var. thuringiensis Strain T01-328, a Brazilian Isolate That Produces a Soluble Pesticide Protein, Cry1Ia.</title>
        <authorList>
            <person name="Varani A.M."/>
            <person name="Lemos M.V."/>
            <person name="Fernandes C.C."/>
            <person name="Lemos E.G."/>
            <person name="Alves E.C."/>
            <person name="Desiderio J.A."/>
        </authorList>
    </citation>
    <scope>NUCLEOTIDE SEQUENCE [LARGE SCALE GENOMIC DNA]</scope>
    <source>
        <strain evidence="1 2">T01-328</strain>
    </source>
</reference>
<comment type="caution">
    <text evidence="1">The sequence shown here is derived from an EMBL/GenBank/DDBJ whole genome shotgun (WGS) entry which is preliminary data.</text>
</comment>
<accession>A0AAN4KLP7</accession>